<dbReference type="EMBL" id="BAABME010029145">
    <property type="protein sequence ID" value="GAA0183260.1"/>
    <property type="molecule type" value="Genomic_DNA"/>
</dbReference>
<sequence length="214" mass="24461">MDVKTAFLNDDLEEEIYISQPKGFVVQGEENKVCKLKNFIYGLKEAPKQWYEKFNNTLVRNGYTINNSDSCVYSKVFGSDYAVICLYVDDMLILENTLDVVNKIKELLSSNFEMKDLGEVNVILGVRVIRNSEGISLSQSHYVEKVLKKFNSFDVAPARTPYDPSLHLTKNLGESISHIEYCWKSMRIDSISYGRCDNCVIIYLPVGLNVIIRT</sequence>
<feature type="domain" description="Reverse transcriptase Ty1/copia-type" evidence="1">
    <location>
        <begin position="1"/>
        <end position="162"/>
    </location>
</feature>
<comment type="caution">
    <text evidence="2">The sequence shown here is derived from an EMBL/GenBank/DDBJ whole genome shotgun (WGS) entry which is preliminary data.</text>
</comment>
<dbReference type="AlphaFoldDB" id="A0AAV3RRY0"/>
<evidence type="ECO:0000259" key="1">
    <source>
        <dbReference type="Pfam" id="PF07727"/>
    </source>
</evidence>
<dbReference type="Proteomes" id="UP001454036">
    <property type="component" value="Unassembled WGS sequence"/>
</dbReference>
<name>A0AAV3RRY0_LITER</name>
<keyword evidence="2" id="KW-0675">Receptor</keyword>
<dbReference type="SUPFAM" id="SSF56672">
    <property type="entry name" value="DNA/RNA polymerases"/>
    <property type="match status" value="1"/>
</dbReference>
<keyword evidence="2" id="KW-0812">Transmembrane</keyword>
<dbReference type="InterPro" id="IPR013103">
    <property type="entry name" value="RVT_2"/>
</dbReference>
<proteinExistence type="predicted"/>
<keyword evidence="3" id="KW-1185">Reference proteome</keyword>
<accession>A0AAV3RRY0</accession>
<organism evidence="2 3">
    <name type="scientific">Lithospermum erythrorhizon</name>
    <name type="common">Purple gromwell</name>
    <name type="synonym">Lithospermum officinale var. erythrorhizon</name>
    <dbReference type="NCBI Taxonomy" id="34254"/>
    <lineage>
        <taxon>Eukaryota</taxon>
        <taxon>Viridiplantae</taxon>
        <taxon>Streptophyta</taxon>
        <taxon>Embryophyta</taxon>
        <taxon>Tracheophyta</taxon>
        <taxon>Spermatophyta</taxon>
        <taxon>Magnoliopsida</taxon>
        <taxon>eudicotyledons</taxon>
        <taxon>Gunneridae</taxon>
        <taxon>Pentapetalae</taxon>
        <taxon>asterids</taxon>
        <taxon>lamiids</taxon>
        <taxon>Boraginales</taxon>
        <taxon>Boraginaceae</taxon>
        <taxon>Boraginoideae</taxon>
        <taxon>Lithospermeae</taxon>
        <taxon>Lithospermum</taxon>
    </lineage>
</organism>
<gene>
    <name evidence="2" type="ORF">LIER_42370</name>
</gene>
<reference evidence="2 3" key="1">
    <citation type="submission" date="2024-01" db="EMBL/GenBank/DDBJ databases">
        <title>The complete chloroplast genome sequence of Lithospermum erythrorhizon: insights into the phylogenetic relationship among Boraginaceae species and the maternal lineages of purple gromwells.</title>
        <authorList>
            <person name="Okada T."/>
            <person name="Watanabe K."/>
        </authorList>
    </citation>
    <scope>NUCLEOTIDE SEQUENCE [LARGE SCALE GENOMIC DNA]</scope>
</reference>
<evidence type="ECO:0000313" key="3">
    <source>
        <dbReference type="Proteomes" id="UP001454036"/>
    </source>
</evidence>
<dbReference type="Pfam" id="PF07727">
    <property type="entry name" value="RVT_2"/>
    <property type="match status" value="1"/>
</dbReference>
<dbReference type="InterPro" id="IPR043502">
    <property type="entry name" value="DNA/RNA_pol_sf"/>
</dbReference>
<evidence type="ECO:0000313" key="2">
    <source>
        <dbReference type="EMBL" id="GAA0183260.1"/>
    </source>
</evidence>
<keyword evidence="2" id="KW-0472">Membrane</keyword>
<protein>
    <submittedName>
        <fullName evidence="2">Transmembrane signal receptor</fullName>
    </submittedName>
</protein>